<dbReference type="SUPFAM" id="SSF50249">
    <property type="entry name" value="Nucleic acid-binding proteins"/>
    <property type="match status" value="2"/>
</dbReference>
<dbReference type="Pfam" id="PF09103">
    <property type="entry name" value="BRCA-2_OB1"/>
    <property type="match status" value="1"/>
</dbReference>
<protein>
    <submittedName>
        <fullName evidence="4">BRCA2, oligonucleotide/oligosaccharide-binding, domain 1-domain-containing protein</fullName>
    </submittedName>
</protein>
<evidence type="ECO:0000313" key="4">
    <source>
        <dbReference type="EMBL" id="ORX37738.1"/>
    </source>
</evidence>
<feature type="domain" description="Breast cancer type 2 susceptibility protein helical" evidence="3">
    <location>
        <begin position="378"/>
        <end position="427"/>
    </location>
</feature>
<evidence type="ECO:0000256" key="1">
    <source>
        <dbReference type="SAM" id="MobiDB-lite"/>
    </source>
</evidence>
<proteinExistence type="predicted"/>
<evidence type="ECO:0000313" key="5">
    <source>
        <dbReference type="Proteomes" id="UP000193218"/>
    </source>
</evidence>
<accession>A0A1Y1UI61</accession>
<reference evidence="4 5" key="1">
    <citation type="submission" date="2017-03" db="EMBL/GenBank/DDBJ databases">
        <title>Widespread Adenine N6-methylation of Active Genes in Fungi.</title>
        <authorList>
            <consortium name="DOE Joint Genome Institute"/>
            <person name="Mondo S.J."/>
            <person name="Dannebaum R.O."/>
            <person name="Kuo R.C."/>
            <person name="Louie K.B."/>
            <person name="Bewick A.J."/>
            <person name="Labutti K."/>
            <person name="Haridas S."/>
            <person name="Kuo A."/>
            <person name="Salamov A."/>
            <person name="Ahrendt S.R."/>
            <person name="Lau R."/>
            <person name="Bowen B.P."/>
            <person name="Lipzen A."/>
            <person name="Sullivan W."/>
            <person name="Andreopoulos W.B."/>
            <person name="Clum A."/>
            <person name="Lindquist E."/>
            <person name="Daum C."/>
            <person name="Northen T.R."/>
            <person name="Ramamoorthy G."/>
            <person name="Schmitz R.J."/>
            <person name="Gryganskyi A."/>
            <person name="Culley D."/>
            <person name="Magnuson J."/>
            <person name="James T.Y."/>
            <person name="O'Malley M.A."/>
            <person name="Stajich J.E."/>
            <person name="Spatafora J.W."/>
            <person name="Visel A."/>
            <person name="Grigoriev I.V."/>
        </authorList>
    </citation>
    <scope>NUCLEOTIDE SEQUENCE [LARGE SCALE GENOMIC DNA]</scope>
    <source>
        <strain evidence="4 5">NRRL Y-17943</strain>
    </source>
</reference>
<comment type="caution">
    <text evidence="4">The sequence shown here is derived from an EMBL/GenBank/DDBJ whole genome shotgun (WGS) entry which is preliminary data.</text>
</comment>
<feature type="compositionally biased region" description="Polar residues" evidence="1">
    <location>
        <begin position="185"/>
        <end position="204"/>
    </location>
</feature>
<dbReference type="InterPro" id="IPR012340">
    <property type="entry name" value="NA-bd_OB-fold"/>
</dbReference>
<feature type="domain" description="BRCA2 OB1" evidence="2">
    <location>
        <begin position="433"/>
        <end position="553"/>
    </location>
</feature>
<dbReference type="InterPro" id="IPR015525">
    <property type="entry name" value="BRCA2"/>
</dbReference>
<evidence type="ECO:0000259" key="3">
    <source>
        <dbReference type="Pfam" id="PF09169"/>
    </source>
</evidence>
<dbReference type="OrthoDB" id="21095at2759"/>
<dbReference type="GO" id="GO:0006355">
    <property type="term" value="P:regulation of DNA-templated transcription"/>
    <property type="evidence" value="ECO:0007669"/>
    <property type="project" value="TreeGrafter"/>
</dbReference>
<dbReference type="InParanoid" id="A0A1Y1UI61"/>
<dbReference type="InterPro" id="IPR015252">
    <property type="entry name" value="BRCA2_hlx"/>
</dbReference>
<evidence type="ECO:0000259" key="2">
    <source>
        <dbReference type="Pfam" id="PF09103"/>
    </source>
</evidence>
<dbReference type="PANTHER" id="PTHR11289:SF0">
    <property type="entry name" value="BREAST CANCER TYPE 2 SUSCEPTIBILITY PROTEIN"/>
    <property type="match status" value="1"/>
</dbReference>
<gene>
    <name evidence="4" type="ORF">BD324DRAFT_623093</name>
</gene>
<dbReference type="CDD" id="cd04493">
    <property type="entry name" value="BRCA2DBD_OB1"/>
    <property type="match status" value="1"/>
</dbReference>
<organism evidence="4 5">
    <name type="scientific">Kockovaella imperatae</name>
    <dbReference type="NCBI Taxonomy" id="4999"/>
    <lineage>
        <taxon>Eukaryota</taxon>
        <taxon>Fungi</taxon>
        <taxon>Dikarya</taxon>
        <taxon>Basidiomycota</taxon>
        <taxon>Agaricomycotina</taxon>
        <taxon>Tremellomycetes</taxon>
        <taxon>Tremellales</taxon>
        <taxon>Cuniculitremaceae</taxon>
        <taxon>Kockovaella</taxon>
    </lineage>
</organism>
<feature type="region of interest" description="Disordered" evidence="1">
    <location>
        <begin position="16"/>
        <end position="167"/>
    </location>
</feature>
<dbReference type="Pfam" id="PF09169">
    <property type="entry name" value="BRCA-2_helical"/>
    <property type="match status" value="1"/>
</dbReference>
<keyword evidence="5" id="KW-1185">Reference proteome</keyword>
<sequence length="801" mass="88004">MISQVDPREIESLLFGLDSNDFDDDLQDGSSNHHPSSPPPSQPFGEDLSSVELPAFTGFANARGVKLPPPSEEALRQAMTLVASASQDPEEGPASKRQKLDEAGPPTSLFKTGNGHSLPAPSDDAFAKVSALFDSAQDAEQPESGPCKPLVPTPPTSLFSTSNGKAIPPPSEAARRLAATFFDETSQNDAPPTRASQACSTPPISITPFRPPVSVGRTPLRSTLGNSAGPSTPAAMDITRQKAVDIRTPVTQRRLGMSSTSSPVSGSRRKGFVTPFKIPQSKLASGIRAPVATPPAQAVSVVHRSVFDLTASDSRSTLREAFLKPQYYTDSDYEEHKIPEHVLRLTLENASNYSFLKNGILVPFDTVIDDLRRDGCGLVSRAWASNHWGQILWKLAGECQAQPSLFPNLWTLDEVIRQLKYRYEREFGHAQRSLVRRIRENDTPPSVPMVLCVSKVRRMVVPASKDSKQPEQQVILELTDGWYRINAQIDSALKRAVDRGRVCVGRKLAICGVKLAPGAEGEDPLEISNMCCLMLTANSCSLSRWDTRLGRQRDPFVSSLCSISVDGGTIALVDVKLDKLFPKAYMSAQKGQNEAPWDEAEESRRVSAWKDRRETETVRLTSEADDEVAKSEQILEALVSCAEQSKIGTGESLDEDDLFDSITHAGNPLRKIQTLSSKMASRLIQRARSHCSAAVESRSYHVQHEIERLCPARDTRSFRVARVTDAQIGDREPGRRVAMVNIWDCDQLPPDILKAGGRYLISNLAPGRAGDWAVPHPNDTTTREIYLHTRRDTRWYPGDSV</sequence>
<dbReference type="SUPFAM" id="SSF81872">
    <property type="entry name" value="BRCA2 helical domain"/>
    <property type="match status" value="1"/>
</dbReference>
<dbReference type="STRING" id="4999.A0A1Y1UI61"/>
<dbReference type="Gene3D" id="2.40.50.140">
    <property type="entry name" value="Nucleic acid-binding proteins"/>
    <property type="match status" value="3"/>
</dbReference>
<dbReference type="RefSeq" id="XP_021871725.1">
    <property type="nucleotide sequence ID" value="XM_022015548.1"/>
</dbReference>
<dbReference type="InterPro" id="IPR036315">
    <property type="entry name" value="BRCA2_hlx_sf"/>
</dbReference>
<dbReference type="EMBL" id="NBSH01000005">
    <property type="protein sequence ID" value="ORX37738.1"/>
    <property type="molecule type" value="Genomic_DNA"/>
</dbReference>
<feature type="region of interest" description="Disordered" evidence="1">
    <location>
        <begin position="185"/>
        <end position="212"/>
    </location>
</feature>
<dbReference type="PANTHER" id="PTHR11289">
    <property type="entry name" value="BREAST CANCER TYPE 2 SUSCEPTIBILITY PROTEIN BRCA2"/>
    <property type="match status" value="1"/>
</dbReference>
<name>A0A1Y1UI61_9TREE</name>
<dbReference type="GO" id="GO:0000724">
    <property type="term" value="P:double-strand break repair via homologous recombination"/>
    <property type="evidence" value="ECO:0007669"/>
    <property type="project" value="InterPro"/>
</dbReference>
<dbReference type="AlphaFoldDB" id="A0A1Y1UI61"/>
<dbReference type="Proteomes" id="UP000193218">
    <property type="component" value="Unassembled WGS sequence"/>
</dbReference>
<dbReference type="GeneID" id="33557357"/>
<dbReference type="InterPro" id="IPR015187">
    <property type="entry name" value="BRCA2_OB_1"/>
</dbReference>